<feature type="coiled-coil region" evidence="1">
    <location>
        <begin position="135"/>
        <end position="181"/>
    </location>
</feature>
<dbReference type="GO" id="GO:1990169">
    <property type="term" value="P:stress response to copper ion"/>
    <property type="evidence" value="ECO:0007669"/>
    <property type="project" value="TreeGrafter"/>
</dbReference>
<gene>
    <name evidence="3" type="ORF">GJU40_10500</name>
</gene>
<protein>
    <recommendedName>
        <fullName evidence="2">UVR domain-containing protein</fullName>
    </recommendedName>
</protein>
<dbReference type="GO" id="GO:0046870">
    <property type="term" value="F:cadmium ion binding"/>
    <property type="evidence" value="ECO:0007669"/>
    <property type="project" value="TreeGrafter"/>
</dbReference>
<accession>A0A7X2LYP6</accession>
<evidence type="ECO:0000313" key="3">
    <source>
        <dbReference type="EMBL" id="MRX72576.1"/>
    </source>
</evidence>
<proteinExistence type="predicted"/>
<sequence>MICQECKERPATFHFTKVVNGEKQETHMCEYCAKETGSSSIANAQAGFSINSLLAGLLNMETAFGNKPQKDLFKKEDVLKCSRCGFTFNQFAKAGRFGCAECYKTFSSHVTPVLRRVHSGNTTHGGKIPQRIGGTIQFKKRIEELKTNLTELIAQEEFEKAAEVRDEIRKLNQQLNEKKEEGQ</sequence>
<dbReference type="EMBL" id="WKKI01000017">
    <property type="protein sequence ID" value="MRX72576.1"/>
    <property type="molecule type" value="Genomic_DNA"/>
</dbReference>
<dbReference type="InterPro" id="IPR001943">
    <property type="entry name" value="UVR_dom"/>
</dbReference>
<dbReference type="Pfam" id="PF02151">
    <property type="entry name" value="UVR"/>
    <property type="match status" value="1"/>
</dbReference>
<dbReference type="InterPro" id="IPR025542">
    <property type="entry name" value="YacH"/>
</dbReference>
<dbReference type="AlphaFoldDB" id="A0A7X2LYP6"/>
<dbReference type="PROSITE" id="PS50151">
    <property type="entry name" value="UVR"/>
    <property type="match status" value="1"/>
</dbReference>
<evidence type="ECO:0000313" key="4">
    <source>
        <dbReference type="Proteomes" id="UP000448867"/>
    </source>
</evidence>
<dbReference type="PIRSF" id="PIRSF015034">
    <property type="entry name" value="YacH"/>
    <property type="match status" value="1"/>
</dbReference>
<reference evidence="3 4" key="1">
    <citation type="submission" date="2019-11" db="EMBL/GenBank/DDBJ databases">
        <title>Bacillus lacus genome.</title>
        <authorList>
            <person name="Allen C.J."/>
            <person name="Newman J.D."/>
        </authorList>
    </citation>
    <scope>NUCLEOTIDE SEQUENCE [LARGE SCALE GENOMIC DNA]</scope>
    <source>
        <strain evidence="3 4">KCTC 33946</strain>
    </source>
</reference>
<dbReference type="GO" id="GO:0050897">
    <property type="term" value="F:cobalt ion binding"/>
    <property type="evidence" value="ECO:0007669"/>
    <property type="project" value="TreeGrafter"/>
</dbReference>
<keyword evidence="4" id="KW-1185">Reference proteome</keyword>
<comment type="caution">
    <text evidence="3">The sequence shown here is derived from an EMBL/GenBank/DDBJ whole genome shotgun (WGS) entry which is preliminary data.</text>
</comment>
<dbReference type="PANTHER" id="PTHR38430">
    <property type="entry name" value="PROTEIN-ARGININE KINASE ACTIVATOR PROTEIN"/>
    <property type="match status" value="1"/>
</dbReference>
<dbReference type="GO" id="GO:0005507">
    <property type="term" value="F:copper ion binding"/>
    <property type="evidence" value="ECO:0007669"/>
    <property type="project" value="TreeGrafter"/>
</dbReference>
<dbReference type="Proteomes" id="UP000448867">
    <property type="component" value="Unassembled WGS sequence"/>
</dbReference>
<name>A0A7X2LYP6_9BACI</name>
<organism evidence="3 4">
    <name type="scientific">Metabacillus lacus</name>
    <dbReference type="NCBI Taxonomy" id="1983721"/>
    <lineage>
        <taxon>Bacteria</taxon>
        <taxon>Bacillati</taxon>
        <taxon>Bacillota</taxon>
        <taxon>Bacilli</taxon>
        <taxon>Bacillales</taxon>
        <taxon>Bacillaceae</taxon>
        <taxon>Metabacillus</taxon>
    </lineage>
</organism>
<evidence type="ECO:0000256" key="1">
    <source>
        <dbReference type="SAM" id="Coils"/>
    </source>
</evidence>
<dbReference type="SUPFAM" id="SSF46600">
    <property type="entry name" value="C-terminal UvrC-binding domain of UvrB"/>
    <property type="match status" value="1"/>
</dbReference>
<dbReference type="GO" id="GO:1990170">
    <property type="term" value="P:stress response to cadmium ion"/>
    <property type="evidence" value="ECO:0007669"/>
    <property type="project" value="TreeGrafter"/>
</dbReference>
<dbReference type="Gene3D" id="4.10.860.10">
    <property type="entry name" value="UVR domain"/>
    <property type="match status" value="1"/>
</dbReference>
<dbReference type="RefSeq" id="WP_343031512.1">
    <property type="nucleotide sequence ID" value="NZ_WKKI01000017.1"/>
</dbReference>
<dbReference type="GO" id="GO:0008270">
    <property type="term" value="F:zinc ion binding"/>
    <property type="evidence" value="ECO:0007669"/>
    <property type="project" value="TreeGrafter"/>
</dbReference>
<keyword evidence="1" id="KW-0175">Coiled coil</keyword>
<feature type="domain" description="UVR" evidence="2">
    <location>
        <begin position="139"/>
        <end position="174"/>
    </location>
</feature>
<evidence type="ECO:0000259" key="2">
    <source>
        <dbReference type="PROSITE" id="PS50151"/>
    </source>
</evidence>
<dbReference type="PANTHER" id="PTHR38430:SF1">
    <property type="entry name" value="PROTEIN-ARGININE KINASE ACTIVATOR PROTEIN"/>
    <property type="match status" value="1"/>
</dbReference>
<dbReference type="InterPro" id="IPR036876">
    <property type="entry name" value="UVR_dom_sf"/>
</dbReference>